<reference evidence="2 3" key="1">
    <citation type="submission" date="2018-03" db="EMBL/GenBank/DDBJ databases">
        <title>The ancient ancestry and fast evolution of plastids.</title>
        <authorList>
            <person name="Moore K.R."/>
            <person name="Magnabosco C."/>
            <person name="Momper L."/>
            <person name="Gold D.A."/>
            <person name="Bosak T."/>
            <person name="Fournier G.P."/>
        </authorList>
    </citation>
    <scope>NUCLEOTIDE SEQUENCE [LARGE SCALE GENOMIC DNA]</scope>
    <source>
        <strain evidence="2 3">CCALA 037</strain>
    </source>
</reference>
<evidence type="ECO:0000256" key="1">
    <source>
        <dbReference type="SAM" id="Phobius"/>
    </source>
</evidence>
<dbReference type="OrthoDB" id="509257at2"/>
<keyword evidence="3" id="KW-1185">Reference proteome</keyword>
<dbReference type="Proteomes" id="UP000238937">
    <property type="component" value="Unassembled WGS sequence"/>
</dbReference>
<gene>
    <name evidence="2" type="ORF">C7B77_25730</name>
</gene>
<accession>A0A2T1FGZ6</accession>
<proteinExistence type="predicted"/>
<protein>
    <submittedName>
        <fullName evidence="2">Uncharacterized protein</fullName>
    </submittedName>
</protein>
<evidence type="ECO:0000313" key="3">
    <source>
        <dbReference type="Proteomes" id="UP000238937"/>
    </source>
</evidence>
<keyword evidence="1" id="KW-0812">Transmembrane</keyword>
<keyword evidence="1" id="KW-1133">Transmembrane helix</keyword>
<feature type="transmembrane region" description="Helical" evidence="1">
    <location>
        <begin position="14"/>
        <end position="32"/>
    </location>
</feature>
<name>A0A2T1FGZ6_9CYAN</name>
<dbReference type="EMBL" id="PVWO01000527">
    <property type="protein sequence ID" value="PSB44263.1"/>
    <property type="molecule type" value="Genomic_DNA"/>
</dbReference>
<sequence>MTSSSVQPIYRSPAAWVIALLAIGLAFQMFGYTRIQGVLSVFFGDTSQSNQINRAEVTKICRHRQEQLIEKDLVIDGKFADRVQIVNNANYTSNQNLDCDRAATAPPGIGKEPGTDLIAALSSMDEVIQHQRVLGASGKVAAILVIQAAEPTTGKKAIDSATLSVLVQKITKEGFLTIIGPETVLQGQLNRTLAKVPNVKVCSFVQAKECGIDWVFDRARK</sequence>
<dbReference type="AlphaFoldDB" id="A0A2T1FGZ6"/>
<organism evidence="2 3">
    <name type="scientific">Chamaesiphon polymorphus CCALA 037</name>
    <dbReference type="NCBI Taxonomy" id="2107692"/>
    <lineage>
        <taxon>Bacteria</taxon>
        <taxon>Bacillati</taxon>
        <taxon>Cyanobacteriota</taxon>
        <taxon>Cyanophyceae</taxon>
        <taxon>Gomontiellales</taxon>
        <taxon>Chamaesiphonaceae</taxon>
        <taxon>Chamaesiphon</taxon>
    </lineage>
</organism>
<comment type="caution">
    <text evidence="2">The sequence shown here is derived from an EMBL/GenBank/DDBJ whole genome shotgun (WGS) entry which is preliminary data.</text>
</comment>
<evidence type="ECO:0000313" key="2">
    <source>
        <dbReference type="EMBL" id="PSB44263.1"/>
    </source>
</evidence>
<dbReference type="RefSeq" id="WP_106311698.1">
    <property type="nucleotide sequence ID" value="NZ_PVWO01000527.1"/>
</dbReference>
<keyword evidence="1" id="KW-0472">Membrane</keyword>